<dbReference type="AlphaFoldDB" id="A0A3A4BAI6"/>
<proteinExistence type="predicted"/>
<dbReference type="InterPro" id="IPR029058">
    <property type="entry name" value="AB_hydrolase_fold"/>
</dbReference>
<accession>A0A3A4BAI6</accession>
<dbReference type="RefSeq" id="WP_119927893.1">
    <property type="nucleotide sequence ID" value="NZ_QZEY01000007.1"/>
</dbReference>
<dbReference type="Gene3D" id="3.40.50.1820">
    <property type="entry name" value="alpha/beta hydrolase"/>
    <property type="match status" value="1"/>
</dbReference>
<feature type="domain" description="AB hydrolase-1" evidence="1">
    <location>
        <begin position="23"/>
        <end position="241"/>
    </location>
</feature>
<evidence type="ECO:0000313" key="2">
    <source>
        <dbReference type="EMBL" id="RJL31208.1"/>
    </source>
</evidence>
<evidence type="ECO:0000259" key="1">
    <source>
        <dbReference type="Pfam" id="PF12697"/>
    </source>
</evidence>
<dbReference type="PANTHER" id="PTHR43433:SF5">
    <property type="entry name" value="AB HYDROLASE-1 DOMAIN-CONTAINING PROTEIN"/>
    <property type="match status" value="1"/>
</dbReference>
<sequence>MRTVTSRDGTPIAYERLGEGPPVVLIGGGPSTHESELPLARELAGGFSVYVYDRRGRGESGFTEPHSADREFEDLAAVIGAAGGSACVYGSSGLGSMALEAAARGLPITRVAAWEPPYVVGDARPPVPADWGARVAGMIAEGRRGDALEYWMTEVVLVPAEYIGPMRGQPFWTAMEEHAQGLVYDAAVLGDFTMPRELLAGMRTPALVGVGGSIPWLATGVRELAKVIPDCTLVSLPDEPHDIPPQAIAPVLTKFFAS</sequence>
<organism evidence="2 3">
    <name type="scientific">Bailinhaonella thermotolerans</name>
    <dbReference type="NCBI Taxonomy" id="1070861"/>
    <lineage>
        <taxon>Bacteria</taxon>
        <taxon>Bacillati</taxon>
        <taxon>Actinomycetota</taxon>
        <taxon>Actinomycetes</taxon>
        <taxon>Streptosporangiales</taxon>
        <taxon>Streptosporangiaceae</taxon>
        <taxon>Bailinhaonella</taxon>
    </lineage>
</organism>
<dbReference type="OrthoDB" id="63519at2"/>
<dbReference type="Proteomes" id="UP000265768">
    <property type="component" value="Unassembled WGS sequence"/>
</dbReference>
<keyword evidence="3" id="KW-1185">Reference proteome</keyword>
<gene>
    <name evidence="2" type="ORF">D5H75_19255</name>
</gene>
<name>A0A3A4BAI6_9ACTN</name>
<dbReference type="Pfam" id="PF12697">
    <property type="entry name" value="Abhydrolase_6"/>
    <property type="match status" value="1"/>
</dbReference>
<dbReference type="InterPro" id="IPR050471">
    <property type="entry name" value="AB_hydrolase"/>
</dbReference>
<dbReference type="InterPro" id="IPR000073">
    <property type="entry name" value="AB_hydrolase_1"/>
</dbReference>
<dbReference type="SUPFAM" id="SSF53474">
    <property type="entry name" value="alpha/beta-Hydrolases"/>
    <property type="match status" value="1"/>
</dbReference>
<keyword evidence="2" id="KW-0378">Hydrolase</keyword>
<dbReference type="PANTHER" id="PTHR43433">
    <property type="entry name" value="HYDROLASE, ALPHA/BETA FOLD FAMILY PROTEIN"/>
    <property type="match status" value="1"/>
</dbReference>
<dbReference type="GO" id="GO:0016787">
    <property type="term" value="F:hydrolase activity"/>
    <property type="evidence" value="ECO:0007669"/>
    <property type="project" value="UniProtKB-KW"/>
</dbReference>
<protein>
    <submittedName>
        <fullName evidence="2">Alpha/beta hydrolase</fullName>
    </submittedName>
</protein>
<reference evidence="2 3" key="1">
    <citation type="submission" date="2018-09" db="EMBL/GenBank/DDBJ databases">
        <title>YIM 75507 draft genome.</title>
        <authorList>
            <person name="Tang S."/>
            <person name="Feng Y."/>
        </authorList>
    </citation>
    <scope>NUCLEOTIDE SEQUENCE [LARGE SCALE GENOMIC DNA]</scope>
    <source>
        <strain evidence="2 3">YIM 75507</strain>
    </source>
</reference>
<comment type="caution">
    <text evidence="2">The sequence shown here is derived from an EMBL/GenBank/DDBJ whole genome shotgun (WGS) entry which is preliminary data.</text>
</comment>
<evidence type="ECO:0000313" key="3">
    <source>
        <dbReference type="Proteomes" id="UP000265768"/>
    </source>
</evidence>
<dbReference type="EMBL" id="QZEY01000007">
    <property type="protein sequence ID" value="RJL31208.1"/>
    <property type="molecule type" value="Genomic_DNA"/>
</dbReference>